<dbReference type="Pfam" id="PF02643">
    <property type="entry name" value="DUF192"/>
    <property type="match status" value="1"/>
</dbReference>
<evidence type="ECO:0000313" key="1">
    <source>
        <dbReference type="EMBL" id="MBM3282606.1"/>
    </source>
</evidence>
<evidence type="ECO:0000313" key="2">
    <source>
        <dbReference type="Proteomes" id="UP000774699"/>
    </source>
</evidence>
<dbReference type="PANTHER" id="PTHR37953:SF1">
    <property type="entry name" value="UPF0127 PROTEIN MJ1496"/>
    <property type="match status" value="1"/>
</dbReference>
<dbReference type="PANTHER" id="PTHR37953">
    <property type="entry name" value="UPF0127 PROTEIN MJ1496"/>
    <property type="match status" value="1"/>
</dbReference>
<reference evidence="1" key="1">
    <citation type="submission" date="2019-03" db="EMBL/GenBank/DDBJ databases">
        <title>Lake Tanganyika Metagenome-Assembled Genomes (MAGs).</title>
        <authorList>
            <person name="Tran P."/>
        </authorList>
    </citation>
    <scope>NUCLEOTIDE SEQUENCE</scope>
    <source>
        <strain evidence="1">M_DeepCast_50m_m2_156</strain>
    </source>
</reference>
<sequence>MARGLFLFLLLFLLGCVSTQTVTPRVCFGEKCVLVEIADTPEERSRGLMYRDALQGNYGMLFVFEEESIHGFWMKNTRIPLDGIWMNSQGEVVDVIRMLPCESDPCPVYTPRENALYVLEVNAGVAENWLVERGTIAQISGV</sequence>
<comment type="caution">
    <text evidence="1">The sequence shown here is derived from an EMBL/GenBank/DDBJ whole genome shotgun (WGS) entry which is preliminary data.</text>
</comment>
<organism evidence="1 2">
    <name type="scientific">Candidatus Iainarchaeum sp</name>
    <dbReference type="NCBI Taxonomy" id="3101447"/>
    <lineage>
        <taxon>Archaea</taxon>
        <taxon>Candidatus Iainarchaeota</taxon>
        <taxon>Candidatus Iainarchaeia</taxon>
        <taxon>Candidatus Iainarchaeales</taxon>
        <taxon>Candidatus Iainarchaeaceae</taxon>
        <taxon>Candidatus Iainarchaeum</taxon>
    </lineage>
</organism>
<dbReference type="InterPro" id="IPR038695">
    <property type="entry name" value="Saro_0823-like_sf"/>
</dbReference>
<protein>
    <submittedName>
        <fullName evidence="1">DUF192 domain-containing protein</fullName>
    </submittedName>
</protein>
<accession>A0A8T4C7U3</accession>
<dbReference type="InterPro" id="IPR003795">
    <property type="entry name" value="DUF192"/>
</dbReference>
<proteinExistence type="predicted"/>
<dbReference type="Gene3D" id="2.60.120.1140">
    <property type="entry name" value="Protein of unknown function DUF192"/>
    <property type="match status" value="1"/>
</dbReference>
<dbReference type="PROSITE" id="PS51257">
    <property type="entry name" value="PROKAR_LIPOPROTEIN"/>
    <property type="match status" value="1"/>
</dbReference>
<dbReference type="AlphaFoldDB" id="A0A8T4C7U3"/>
<name>A0A8T4C7U3_9ARCH</name>
<dbReference type="Proteomes" id="UP000774699">
    <property type="component" value="Unassembled WGS sequence"/>
</dbReference>
<gene>
    <name evidence="1" type="ORF">FJY86_04710</name>
</gene>
<dbReference type="EMBL" id="VGJJ01000059">
    <property type="protein sequence ID" value="MBM3282606.1"/>
    <property type="molecule type" value="Genomic_DNA"/>
</dbReference>